<keyword evidence="4" id="KW-1003">Cell membrane</keyword>
<evidence type="ECO:0000256" key="3">
    <source>
        <dbReference type="ARBA" id="ARBA00022448"/>
    </source>
</evidence>
<name>A0A850PAV8_9PROT</name>
<dbReference type="EMBL" id="JABXXR010000002">
    <property type="protein sequence ID" value="NVN39052.1"/>
    <property type="molecule type" value="Genomic_DNA"/>
</dbReference>
<evidence type="ECO:0000256" key="2">
    <source>
        <dbReference type="ARBA" id="ARBA00009773"/>
    </source>
</evidence>
<evidence type="ECO:0000256" key="5">
    <source>
        <dbReference type="ARBA" id="ARBA00022692"/>
    </source>
</evidence>
<organism evidence="9 10">
    <name type="scientific">Ameyamaea chiangmaiensis</name>
    <dbReference type="NCBI Taxonomy" id="442969"/>
    <lineage>
        <taxon>Bacteria</taxon>
        <taxon>Pseudomonadati</taxon>
        <taxon>Pseudomonadota</taxon>
        <taxon>Alphaproteobacteria</taxon>
        <taxon>Acetobacterales</taxon>
        <taxon>Acetobacteraceae</taxon>
        <taxon>Ameyamaea</taxon>
    </lineage>
</organism>
<dbReference type="AlphaFoldDB" id="A0A850PAV8"/>
<dbReference type="Proteomes" id="UP000585665">
    <property type="component" value="Unassembled WGS sequence"/>
</dbReference>
<feature type="transmembrane region" description="Helical" evidence="8">
    <location>
        <begin position="53"/>
        <end position="80"/>
    </location>
</feature>
<feature type="transmembrane region" description="Helical" evidence="8">
    <location>
        <begin position="234"/>
        <end position="263"/>
    </location>
</feature>
<accession>A0A850PAV8</accession>
<gene>
    <name evidence="9" type="ORF">HUK82_00535</name>
</gene>
<keyword evidence="7 8" id="KW-0472">Membrane</keyword>
<dbReference type="GO" id="GO:0005886">
    <property type="term" value="C:plasma membrane"/>
    <property type="evidence" value="ECO:0007669"/>
    <property type="project" value="UniProtKB-SubCell"/>
</dbReference>
<sequence>MIERIMMGILIGAVAYGCFLVLSPFVSAILWAAILSFVTWPVFTALRKRVRPVVAALILTVICALGIVLPLVLITSAAIADAPDTIETVSALFSQDLRLPPLPDRIAHMPLLGHAIETHWTRWGNDLGALGQTMEPYAGRIARSGLVILMQVANGALHLVMALFIAFFFWLSGDGLGATSAAVIRRIAGPYGDRLLRLISSTVKGTVYGILGTAIVQGLLTGLALALAGFPGAVLLGALAAFLSVLPIGAPIVWAPAAIWLVATHHLVKGILLALFGVVAISGADHIIRPMFIARGAQLPYLLTVLGVLGGVVAFGGLGIFLGPVLLGLGYTLISEFAAHRTAVGARR</sequence>
<protein>
    <submittedName>
        <fullName evidence="9">AI-2E family transporter</fullName>
    </submittedName>
</protein>
<evidence type="ECO:0000313" key="10">
    <source>
        <dbReference type="Proteomes" id="UP000585665"/>
    </source>
</evidence>
<dbReference type="InterPro" id="IPR002549">
    <property type="entry name" value="AI-2E-like"/>
</dbReference>
<comment type="caution">
    <text evidence="9">The sequence shown here is derived from an EMBL/GenBank/DDBJ whole genome shotgun (WGS) entry which is preliminary data.</text>
</comment>
<dbReference type="Pfam" id="PF01594">
    <property type="entry name" value="AI-2E_transport"/>
    <property type="match status" value="1"/>
</dbReference>
<reference evidence="9 10" key="1">
    <citation type="submission" date="2020-06" db="EMBL/GenBank/DDBJ databases">
        <title>Description of novel acetic acid bacteria.</title>
        <authorList>
            <person name="Sombolestani A."/>
        </authorList>
    </citation>
    <scope>NUCLEOTIDE SEQUENCE [LARGE SCALE GENOMIC DNA]</scope>
    <source>
        <strain evidence="9 10">LMG 27010</strain>
    </source>
</reference>
<proteinExistence type="inferred from homology"/>
<feature type="transmembrane region" description="Helical" evidence="8">
    <location>
        <begin position="301"/>
        <end position="334"/>
    </location>
</feature>
<evidence type="ECO:0000313" key="9">
    <source>
        <dbReference type="EMBL" id="NVN39052.1"/>
    </source>
</evidence>
<evidence type="ECO:0000256" key="4">
    <source>
        <dbReference type="ARBA" id="ARBA00022475"/>
    </source>
</evidence>
<evidence type="ECO:0000256" key="8">
    <source>
        <dbReference type="SAM" id="Phobius"/>
    </source>
</evidence>
<feature type="transmembrane region" description="Helical" evidence="8">
    <location>
        <begin position="205"/>
        <end position="228"/>
    </location>
</feature>
<comment type="similarity">
    <text evidence="2">Belongs to the autoinducer-2 exporter (AI-2E) (TC 2.A.86) family.</text>
</comment>
<dbReference type="PANTHER" id="PTHR21716">
    <property type="entry name" value="TRANSMEMBRANE PROTEIN"/>
    <property type="match status" value="1"/>
</dbReference>
<comment type="subcellular location">
    <subcellularLocation>
        <location evidence="1">Cell membrane</location>
        <topology evidence="1">Multi-pass membrane protein</topology>
    </subcellularLocation>
</comment>
<evidence type="ECO:0000256" key="7">
    <source>
        <dbReference type="ARBA" id="ARBA00023136"/>
    </source>
</evidence>
<dbReference type="RefSeq" id="WP_176612078.1">
    <property type="nucleotide sequence ID" value="NZ_JABXXR010000002.1"/>
</dbReference>
<keyword evidence="5 8" id="KW-0812">Transmembrane</keyword>
<keyword evidence="3" id="KW-0813">Transport</keyword>
<dbReference type="PROSITE" id="PS51257">
    <property type="entry name" value="PROKAR_LIPOPROTEIN"/>
    <property type="match status" value="1"/>
</dbReference>
<evidence type="ECO:0000256" key="6">
    <source>
        <dbReference type="ARBA" id="ARBA00022989"/>
    </source>
</evidence>
<dbReference type="PANTHER" id="PTHR21716:SF67">
    <property type="entry name" value="TRANSPORT PROTEIN YDIK-RELATED"/>
    <property type="match status" value="1"/>
</dbReference>
<feature type="transmembrane region" description="Helical" evidence="8">
    <location>
        <begin position="270"/>
        <end position="289"/>
    </location>
</feature>
<keyword evidence="10" id="KW-1185">Reference proteome</keyword>
<keyword evidence="6 8" id="KW-1133">Transmembrane helix</keyword>
<evidence type="ECO:0000256" key="1">
    <source>
        <dbReference type="ARBA" id="ARBA00004651"/>
    </source>
</evidence>